<evidence type="ECO:0000313" key="3">
    <source>
        <dbReference type="Proteomes" id="UP000654075"/>
    </source>
</evidence>
<feature type="compositionally biased region" description="Basic and acidic residues" evidence="1">
    <location>
        <begin position="30"/>
        <end position="41"/>
    </location>
</feature>
<feature type="compositionally biased region" description="Acidic residues" evidence="1">
    <location>
        <begin position="139"/>
        <end position="157"/>
    </location>
</feature>
<sequence length="812" mass="88965">MTMSEESAPLFVDPIKEVPESCSSRNGRKPLLERPGSEEVSQRISRILDIVKGPSKTVAQGPSKGKEGRGGREHKVQSDSLDTDAKGKGWVDKLKAFGQKGSPTTKGGSKGKAGGGKGASAADEAKGKRRGRGKSKSIDEDEDEEEFEYERSEDEYFEDWRGREVRGKDRGKEKGKDNAKAAAQGKGQEERYEEEKRQEPLGDVGQASAADIDRAKLNPDAPAFIPSFEAPPPAAGFSDTSWMYADTAMQYGGYWESAAAPVEIIHGGSVFPEVFQGPREGEFIGLQSIAEMGEWVVFREKKPRALPFFWNIMTGEKTWDAPEILKEIGVDEVLAKWSSDMGETGIEPVAEALHPEPYGNRRRRRPEPREPRYPQQPPSSALSLMEPPIGSGGSTSSGCGRPSPLQEQASARKGAPPGFAFPSAAAAEEDAGQGWGCREDGSSLKGGGRDSSFFRGGGRDPVNNHINNHSNKNNNNNNNTNNNGFEGDFKDFGDYTDVTGFKVTGFSKKNKSLNRATKPKWLPKVPSSDPGDKAPPGFAFPSTEAATPFPAQHAGSFSFAELRVRYICNLQIRIAKLQWLQILDVLAHWRPWDTNYGFWQKQVHPAVLSVIPRIRDSHLNRTVELEKCCPRPPVQQEVWRMATVVRQRGLEGRLEEAKRIDARGLVLLEELASIMQRRDSPGQSDSERYRLAAEEVEPVLELLSEVAADSAATAAALHQEATSLSLSGEALEASEVWARLVLADSVEQDAQLKDWRATSTVRAGFTWQALLVSESPSKTSRHGGSSAVVQLTRKSAFLSLVYVIFILSPKCI</sequence>
<organism evidence="2 3">
    <name type="scientific">Polarella glacialis</name>
    <name type="common">Dinoflagellate</name>
    <dbReference type="NCBI Taxonomy" id="89957"/>
    <lineage>
        <taxon>Eukaryota</taxon>
        <taxon>Sar</taxon>
        <taxon>Alveolata</taxon>
        <taxon>Dinophyceae</taxon>
        <taxon>Suessiales</taxon>
        <taxon>Suessiaceae</taxon>
        <taxon>Polarella</taxon>
    </lineage>
</organism>
<feature type="compositionally biased region" description="Gly residues" evidence="1">
    <location>
        <begin position="108"/>
        <end position="118"/>
    </location>
</feature>
<evidence type="ECO:0000313" key="2">
    <source>
        <dbReference type="EMBL" id="CAE8624692.1"/>
    </source>
</evidence>
<feature type="compositionally biased region" description="Basic and acidic residues" evidence="1">
    <location>
        <begin position="64"/>
        <end position="95"/>
    </location>
</feature>
<feature type="compositionally biased region" description="Basic and acidic residues" evidence="1">
    <location>
        <begin position="158"/>
        <end position="179"/>
    </location>
</feature>
<feature type="region of interest" description="Disordered" evidence="1">
    <location>
        <begin position="346"/>
        <end position="484"/>
    </location>
</feature>
<evidence type="ECO:0000256" key="1">
    <source>
        <dbReference type="SAM" id="MobiDB-lite"/>
    </source>
</evidence>
<feature type="region of interest" description="Disordered" evidence="1">
    <location>
        <begin position="517"/>
        <end position="545"/>
    </location>
</feature>
<keyword evidence="3" id="KW-1185">Reference proteome</keyword>
<reference evidence="2" key="1">
    <citation type="submission" date="2021-02" db="EMBL/GenBank/DDBJ databases">
        <authorList>
            <person name="Dougan E. K."/>
            <person name="Rhodes N."/>
            <person name="Thang M."/>
            <person name="Chan C."/>
        </authorList>
    </citation>
    <scope>NUCLEOTIDE SEQUENCE</scope>
</reference>
<evidence type="ECO:0008006" key="4">
    <source>
        <dbReference type="Google" id="ProtNLM"/>
    </source>
</evidence>
<feature type="region of interest" description="Disordered" evidence="1">
    <location>
        <begin position="1"/>
        <end position="206"/>
    </location>
</feature>
<dbReference type="EMBL" id="CAJNNV010028467">
    <property type="protein sequence ID" value="CAE8624692.1"/>
    <property type="molecule type" value="Genomic_DNA"/>
</dbReference>
<accession>A0A813GKP1</accession>
<protein>
    <recommendedName>
        <fullName evidence="4">WW domain-containing protein</fullName>
    </recommendedName>
</protein>
<proteinExistence type="predicted"/>
<feature type="compositionally biased region" description="Low complexity" evidence="1">
    <location>
        <begin position="463"/>
        <end position="483"/>
    </location>
</feature>
<dbReference type="AlphaFoldDB" id="A0A813GKP1"/>
<gene>
    <name evidence="2" type="ORF">PGLA1383_LOCUS41797</name>
</gene>
<name>A0A813GKP1_POLGL</name>
<dbReference type="Proteomes" id="UP000654075">
    <property type="component" value="Unassembled WGS sequence"/>
</dbReference>
<feature type="compositionally biased region" description="Low complexity" evidence="1">
    <location>
        <begin position="414"/>
        <end position="426"/>
    </location>
</feature>
<feature type="compositionally biased region" description="Low complexity" evidence="1">
    <location>
        <begin position="98"/>
        <end position="107"/>
    </location>
</feature>
<feature type="compositionally biased region" description="Basic and acidic residues" evidence="1">
    <location>
        <begin position="187"/>
        <end position="200"/>
    </location>
</feature>
<comment type="caution">
    <text evidence="2">The sequence shown here is derived from an EMBL/GenBank/DDBJ whole genome shotgun (WGS) entry which is preliminary data.</text>
</comment>